<comment type="caution">
    <text evidence="1">The sequence shown here is derived from an EMBL/GenBank/DDBJ whole genome shotgun (WGS) entry which is preliminary data.</text>
</comment>
<dbReference type="STRING" id="1193182.BN11_4510018"/>
<sequence>MTYSILLRDNGTGDIGVAVQSHFFAVGRFVPWAAAGVGVIATQSIVEPRYGRDGLRLLRDGAHPGEALDVLRENDPDHEMRQVAIMDTQGAIAAFTGANCIPAAGHVTDTGISVQANLVESDGVWPAMVQAAQGEGTLARRLLAALTAAESAGGDIRGQQSAALLVVKSSDTGRLTEDCVVDLRVDDSTDPLGELERLLRHHEAFGGLLEMLMTEGLLSGELTADQATIANTLDVLGRAQVVLGDDNVEPTVWRGLLLARCGEKDVARRAFRDASAAEPRTPELVRRLAAAGMWSGTDDALDALLTP</sequence>
<dbReference type="Gene3D" id="3.60.20.10">
    <property type="entry name" value="Glutamine Phosphoribosylpyrophosphate, subunit 1, domain 1"/>
    <property type="match status" value="1"/>
</dbReference>
<dbReference type="PANTHER" id="PTHR39328:SF1">
    <property type="entry name" value="BLL2871 PROTEIN"/>
    <property type="match status" value="1"/>
</dbReference>
<dbReference type="AlphaFoldDB" id="W6JZA9"/>
<dbReference type="RefSeq" id="WP_053084187.1">
    <property type="nucleotide sequence ID" value="NZ_HG764815.1"/>
</dbReference>
<accession>W6JZA9</accession>
<evidence type="ECO:0000313" key="2">
    <source>
        <dbReference type="Proteomes" id="UP000035763"/>
    </source>
</evidence>
<evidence type="ECO:0000313" key="1">
    <source>
        <dbReference type="EMBL" id="CCH74517.1"/>
    </source>
</evidence>
<reference evidence="1 2" key="1">
    <citation type="journal article" date="2013" name="ISME J.">
        <title>A metabolic model for members of the genus Tetrasphaera involved in enhanced biological phosphorus removal.</title>
        <authorList>
            <person name="Kristiansen R."/>
            <person name="Nguyen H.T.T."/>
            <person name="Saunders A.M."/>
            <person name="Nielsen J.L."/>
            <person name="Wimmer R."/>
            <person name="Le V.Q."/>
            <person name="McIlroy S.J."/>
            <person name="Petrovski S."/>
            <person name="Seviour R.J."/>
            <person name="Calteau A."/>
            <person name="Nielsen K.L."/>
            <person name="Nielsen P.H."/>
        </authorList>
    </citation>
    <scope>NUCLEOTIDE SEQUENCE [LARGE SCALE GENOMIC DNA]</scope>
    <source>
        <strain evidence="1 2">Ben110</strain>
    </source>
</reference>
<dbReference type="Proteomes" id="UP000035763">
    <property type="component" value="Unassembled WGS sequence"/>
</dbReference>
<dbReference type="OrthoDB" id="9790012at2"/>
<protein>
    <submittedName>
        <fullName evidence="1">Uncharacterized protein</fullName>
    </submittedName>
</protein>
<dbReference type="PANTHER" id="PTHR39328">
    <property type="entry name" value="BLL2871 PROTEIN"/>
    <property type="match status" value="1"/>
</dbReference>
<dbReference type="InterPro" id="IPR010430">
    <property type="entry name" value="DUF1028"/>
</dbReference>
<proteinExistence type="predicted"/>
<dbReference type="SUPFAM" id="SSF56235">
    <property type="entry name" value="N-terminal nucleophile aminohydrolases (Ntn hydrolases)"/>
    <property type="match status" value="1"/>
</dbReference>
<gene>
    <name evidence="1" type="ORF">BN11_4510018</name>
</gene>
<name>W6JZA9_9MICO</name>
<dbReference type="Pfam" id="PF06267">
    <property type="entry name" value="DUF1028"/>
    <property type="match status" value="1"/>
</dbReference>
<keyword evidence="2" id="KW-1185">Reference proteome</keyword>
<dbReference type="EMBL" id="CAJA01000392">
    <property type="protein sequence ID" value="CCH74517.1"/>
    <property type="molecule type" value="Genomic_DNA"/>
</dbReference>
<dbReference type="InterPro" id="IPR029055">
    <property type="entry name" value="Ntn_hydrolases_N"/>
</dbReference>
<organism evidence="1 2">
    <name type="scientific">Nostocoides australiense Ben110</name>
    <dbReference type="NCBI Taxonomy" id="1193182"/>
    <lineage>
        <taxon>Bacteria</taxon>
        <taxon>Bacillati</taxon>
        <taxon>Actinomycetota</taxon>
        <taxon>Actinomycetes</taxon>
        <taxon>Micrococcales</taxon>
        <taxon>Intrasporangiaceae</taxon>
        <taxon>Nostocoides</taxon>
    </lineage>
</organism>